<keyword evidence="5" id="KW-0819">tRNA processing</keyword>
<dbReference type="GO" id="GO:0005737">
    <property type="term" value="C:cytoplasm"/>
    <property type="evidence" value="ECO:0007669"/>
    <property type="project" value="UniProtKB-SubCell"/>
</dbReference>
<evidence type="ECO:0000256" key="3">
    <source>
        <dbReference type="ARBA" id="ARBA00007073"/>
    </source>
</evidence>
<dbReference type="Gene3D" id="3.30.310.50">
    <property type="entry name" value="Alpha-D-phosphohexomutase, C-terminal domain"/>
    <property type="match status" value="1"/>
</dbReference>
<evidence type="ECO:0000256" key="5">
    <source>
        <dbReference type="ARBA" id="ARBA00022694"/>
    </source>
</evidence>
<keyword evidence="4" id="KW-0963">Cytoplasm</keyword>
<dbReference type="InterPro" id="IPR015419">
    <property type="entry name" value="CTAG/Pcc1"/>
</dbReference>
<organism evidence="10 11">
    <name type="scientific">Astyanax mexicanus</name>
    <name type="common">Blind cave fish</name>
    <name type="synonym">Astyanax fasciatus mexicanus</name>
    <dbReference type="NCBI Taxonomy" id="7994"/>
    <lineage>
        <taxon>Eukaryota</taxon>
        <taxon>Metazoa</taxon>
        <taxon>Chordata</taxon>
        <taxon>Craniata</taxon>
        <taxon>Vertebrata</taxon>
        <taxon>Euteleostomi</taxon>
        <taxon>Actinopterygii</taxon>
        <taxon>Neopterygii</taxon>
        <taxon>Teleostei</taxon>
        <taxon>Ostariophysi</taxon>
        <taxon>Characiformes</taxon>
        <taxon>Characoidei</taxon>
        <taxon>Acestrorhamphidae</taxon>
        <taxon>Acestrorhamphinae</taxon>
        <taxon>Astyanax</taxon>
    </lineage>
</organism>
<dbReference type="FunFam" id="3.30.310.50:FF:000005">
    <property type="entry name" value="L antigen family member 3"/>
    <property type="match status" value="1"/>
</dbReference>
<comment type="similarity">
    <text evidence="3">Belongs to the CTAG/PCC1 family.</text>
</comment>
<protein>
    <recommendedName>
        <fullName evidence="9">L antigen family member 3</fullName>
    </recommendedName>
</protein>
<evidence type="ECO:0000256" key="6">
    <source>
        <dbReference type="ARBA" id="ARBA00023242"/>
    </source>
</evidence>
<evidence type="ECO:0000256" key="4">
    <source>
        <dbReference type="ARBA" id="ARBA00022490"/>
    </source>
</evidence>
<comment type="subunit">
    <text evidence="8">Component of the EKC/KEOPS complex composed of at least GON7, TP53RK, TPRKB, OSGEP and LAGE3; the whole complex dimerizes.</text>
</comment>
<dbReference type="Proteomes" id="UP000694621">
    <property type="component" value="Unplaced"/>
</dbReference>
<dbReference type="GO" id="GO:0070525">
    <property type="term" value="P:tRNA threonylcarbamoyladenosine metabolic process"/>
    <property type="evidence" value="ECO:0007669"/>
    <property type="project" value="TreeGrafter"/>
</dbReference>
<reference evidence="10" key="1">
    <citation type="submission" date="2025-08" db="UniProtKB">
        <authorList>
            <consortium name="Ensembl"/>
        </authorList>
    </citation>
    <scope>IDENTIFICATION</scope>
</reference>
<name>A0A8B9H674_ASTMX</name>
<evidence type="ECO:0000256" key="7">
    <source>
        <dbReference type="ARBA" id="ARBA00053047"/>
    </source>
</evidence>
<sequence length="105" mass="11645">MALVFTLFYISNINSLTFWDSFPVSALAVPFPSQWEASIAVRSLSPDREPRKGGITRTLSVTENILSVKWTADEARVLRVAIASFLDHLALVMETMDAFGQSVPQ</sequence>
<dbReference type="Pfam" id="PF09341">
    <property type="entry name" value="Pcc1"/>
    <property type="match status" value="1"/>
</dbReference>
<evidence type="ECO:0000256" key="1">
    <source>
        <dbReference type="ARBA" id="ARBA00004123"/>
    </source>
</evidence>
<evidence type="ECO:0000256" key="2">
    <source>
        <dbReference type="ARBA" id="ARBA00004496"/>
    </source>
</evidence>
<keyword evidence="6" id="KW-0539">Nucleus</keyword>
<evidence type="ECO:0000313" key="10">
    <source>
        <dbReference type="Ensembl" id="ENSAMXP00005007869.1"/>
    </source>
</evidence>
<dbReference type="Ensembl" id="ENSAMXT00005008846.1">
    <property type="protein sequence ID" value="ENSAMXP00005007869.1"/>
    <property type="gene ID" value="ENSAMXG00005004643.1"/>
</dbReference>
<dbReference type="GO" id="GO:0000408">
    <property type="term" value="C:EKC/KEOPS complex"/>
    <property type="evidence" value="ECO:0007669"/>
    <property type="project" value="TreeGrafter"/>
</dbReference>
<accession>A0A8B9H674</accession>
<dbReference type="AlphaFoldDB" id="A0A8B9H674"/>
<proteinExistence type="inferred from homology"/>
<dbReference type="GO" id="GO:0005634">
    <property type="term" value="C:nucleus"/>
    <property type="evidence" value="ECO:0007669"/>
    <property type="project" value="UniProtKB-SubCell"/>
</dbReference>
<comment type="subcellular location">
    <subcellularLocation>
        <location evidence="2">Cytoplasm</location>
    </subcellularLocation>
    <subcellularLocation>
        <location evidence="1">Nucleus</location>
    </subcellularLocation>
</comment>
<dbReference type="GO" id="GO:0008033">
    <property type="term" value="P:tRNA processing"/>
    <property type="evidence" value="ECO:0007669"/>
    <property type="project" value="UniProtKB-KW"/>
</dbReference>
<comment type="function">
    <text evidence="7">Component of the EKC/KEOPS complex that is required for the formation of a threonylcarbamoyl group on adenosine at position 37 (t(6)A37) in tRNAs that read codons beginning with adenine. The complex is probably involved in the transfer of the threonylcarbamoyl moiety of threonylcarbamoyl-AMP (TC-AMP) to the N6 group of A37. LAGE3 functions as a dimerization module for the complex.</text>
</comment>
<dbReference type="PANTHER" id="PTHR31283:SF5">
    <property type="entry name" value="EKC_KEOPS COMPLEX SUBUNIT LAGE3"/>
    <property type="match status" value="1"/>
</dbReference>
<dbReference type="PANTHER" id="PTHR31283">
    <property type="entry name" value="EKC/KEOPS COMPLEX SUBUNIT PCC1 FAMILY MEMBER"/>
    <property type="match status" value="1"/>
</dbReference>
<evidence type="ECO:0000313" key="11">
    <source>
        <dbReference type="Proteomes" id="UP000694621"/>
    </source>
</evidence>
<evidence type="ECO:0000256" key="9">
    <source>
        <dbReference type="ARBA" id="ARBA00076355"/>
    </source>
</evidence>
<evidence type="ECO:0000256" key="8">
    <source>
        <dbReference type="ARBA" id="ARBA00062157"/>
    </source>
</evidence>